<keyword evidence="10" id="KW-1185">Reference proteome</keyword>
<evidence type="ECO:0000313" key="10">
    <source>
        <dbReference type="Proteomes" id="UP000654370"/>
    </source>
</evidence>
<feature type="transmembrane region" description="Helical" evidence="8">
    <location>
        <begin position="488"/>
        <end position="507"/>
    </location>
</feature>
<comment type="caution">
    <text evidence="9">The sequence shown here is derived from an EMBL/GenBank/DDBJ whole genome shotgun (WGS) entry which is preliminary data.</text>
</comment>
<feature type="transmembrane region" description="Helical" evidence="8">
    <location>
        <begin position="60"/>
        <end position="77"/>
    </location>
</feature>
<dbReference type="AlphaFoldDB" id="A0A8H7U9Q1"/>
<keyword evidence="5 8" id="KW-1133">Transmembrane helix</keyword>
<dbReference type="InterPro" id="IPR030676">
    <property type="entry name" value="CitT-rel"/>
</dbReference>
<evidence type="ECO:0000256" key="6">
    <source>
        <dbReference type="ARBA" id="ARBA00023136"/>
    </source>
</evidence>
<feature type="transmembrane region" description="Helical" evidence="8">
    <location>
        <begin position="527"/>
        <end position="549"/>
    </location>
</feature>
<evidence type="ECO:0008006" key="11">
    <source>
        <dbReference type="Google" id="ProtNLM"/>
    </source>
</evidence>
<feature type="region of interest" description="Disordered" evidence="7">
    <location>
        <begin position="1"/>
        <end position="21"/>
    </location>
</feature>
<dbReference type="GO" id="GO:0016020">
    <property type="term" value="C:membrane"/>
    <property type="evidence" value="ECO:0007669"/>
    <property type="project" value="InterPro"/>
</dbReference>
<dbReference type="GO" id="GO:0022857">
    <property type="term" value="F:transmembrane transporter activity"/>
    <property type="evidence" value="ECO:0007669"/>
    <property type="project" value="InterPro"/>
</dbReference>
<feature type="transmembrane region" description="Helical" evidence="8">
    <location>
        <begin position="350"/>
        <end position="372"/>
    </location>
</feature>
<evidence type="ECO:0000256" key="5">
    <source>
        <dbReference type="ARBA" id="ARBA00022989"/>
    </source>
</evidence>
<keyword evidence="6 8" id="KW-0472">Membrane</keyword>
<dbReference type="PANTHER" id="PTHR42826">
    <property type="entry name" value="DICARBOXYLATE TRANSPORTER 2.1, CHLOROPLASTIC"/>
    <property type="match status" value="1"/>
</dbReference>
<evidence type="ECO:0000256" key="4">
    <source>
        <dbReference type="ARBA" id="ARBA00022780"/>
    </source>
</evidence>
<dbReference type="InterPro" id="IPR001898">
    <property type="entry name" value="SLC13A/DASS"/>
</dbReference>
<organism evidence="9 10">
    <name type="scientific">Mortierella isabellina</name>
    <name type="common">Filamentous fungus</name>
    <name type="synonym">Umbelopsis isabellina</name>
    <dbReference type="NCBI Taxonomy" id="91625"/>
    <lineage>
        <taxon>Eukaryota</taxon>
        <taxon>Fungi</taxon>
        <taxon>Fungi incertae sedis</taxon>
        <taxon>Mucoromycota</taxon>
        <taxon>Mucoromycotina</taxon>
        <taxon>Umbelopsidomycetes</taxon>
        <taxon>Umbelopsidales</taxon>
        <taxon>Umbelopsidaceae</taxon>
        <taxon>Umbelopsis</taxon>
    </lineage>
</organism>
<comment type="subcellular location">
    <subcellularLocation>
        <location evidence="1">Plastid</location>
        <location evidence="1">Chloroplast inner membrane</location>
        <topology evidence="1">Multi-pass membrane protein</topology>
    </subcellularLocation>
</comment>
<dbReference type="Pfam" id="PF00939">
    <property type="entry name" value="Na_sulph_symp"/>
    <property type="match status" value="1"/>
</dbReference>
<proteinExistence type="inferred from homology"/>
<dbReference type="NCBIfam" id="TIGR00785">
    <property type="entry name" value="dass"/>
    <property type="match status" value="1"/>
</dbReference>
<comment type="similarity">
    <text evidence="2">Belongs to the SLC13A/DASS transporter (TC 2.A.47) family. DIT1 subfamily.</text>
</comment>
<keyword evidence="4" id="KW-0934">Plastid</keyword>
<evidence type="ECO:0000256" key="3">
    <source>
        <dbReference type="ARBA" id="ARBA00022692"/>
    </source>
</evidence>
<dbReference type="OrthoDB" id="1695362at2759"/>
<protein>
    <recommendedName>
        <fullName evidence="11">Sodium/sulfate symporter</fullName>
    </recommendedName>
</protein>
<feature type="transmembrane region" description="Helical" evidence="8">
    <location>
        <begin position="409"/>
        <end position="433"/>
    </location>
</feature>
<evidence type="ECO:0000256" key="2">
    <source>
        <dbReference type="ARBA" id="ARBA00007349"/>
    </source>
</evidence>
<feature type="transmembrane region" description="Helical" evidence="8">
    <location>
        <begin position="260"/>
        <end position="281"/>
    </location>
</feature>
<evidence type="ECO:0000256" key="7">
    <source>
        <dbReference type="SAM" id="MobiDB-lite"/>
    </source>
</evidence>
<dbReference type="Proteomes" id="UP000654370">
    <property type="component" value="Unassembled WGS sequence"/>
</dbReference>
<feature type="transmembrane region" description="Helical" evidence="8">
    <location>
        <begin position="453"/>
        <end position="476"/>
    </location>
</feature>
<sequence length="556" mass="60246">MTKKDDLSLNDSVSTSATESSPLLGTLPVPRQIQYTLLVNLDNLIQFILKILEKCKHNKLVQLLPSLIVGLAIWFGVPDHDELTPTAIHILAVFMSSIVALLTTRLDMSLIVLFGLVILSLTRSFQCTDAVTGGSVECRLCQSRDPISGDLYHCDGRAQSFRQSLEGFSTPVVWLIFAAFHLGRAVDITRLGKRASVQLIQLFGTSTLGLAYSIEICEVVLAPFVPSNTARGGGIVLPVVSSLTASLGSTVDQDPQLGALLSLVGAHSNLVSASLFMTGMAANPLVVSKAKVVFPHINFNFVRWTIGASVPALVSLILMPILFSWWCDTRRQIGSGEQVKNLTEEQLKELGPIATCEKMLCIILVICLMLWVGSDLDSGLVALLGILLLLLTDVLTWKDVAGNTNAWDTLFWLGGFVTIAQQLSDAGASAYLGEHISTGIDNMGLPPIPTIPILYFATCFMFSSLSTHIVALNVTFMEAGKHLGVNPMILVPCIAYFSSLGGCMTNFSTGSVAMYYSQGFIGRGRWFALGARVAVLHLVVYFTVGVLWWRCLGWLE</sequence>
<evidence type="ECO:0000256" key="8">
    <source>
        <dbReference type="SAM" id="Phobius"/>
    </source>
</evidence>
<feature type="compositionally biased region" description="Polar residues" evidence="7">
    <location>
        <begin position="9"/>
        <end position="21"/>
    </location>
</feature>
<evidence type="ECO:0000313" key="9">
    <source>
        <dbReference type="EMBL" id="KAG2174890.1"/>
    </source>
</evidence>
<dbReference type="EMBL" id="JAEPQZ010000012">
    <property type="protein sequence ID" value="KAG2174890.1"/>
    <property type="molecule type" value="Genomic_DNA"/>
</dbReference>
<keyword evidence="4" id="KW-1001">Plastid inner membrane</keyword>
<name>A0A8H7U9Q1_MORIS</name>
<reference evidence="9" key="1">
    <citation type="submission" date="2020-12" db="EMBL/GenBank/DDBJ databases">
        <title>Metabolic potential, ecology and presence of endohyphal bacteria is reflected in genomic diversity of Mucoromycotina.</title>
        <authorList>
            <person name="Muszewska A."/>
            <person name="Okrasinska A."/>
            <person name="Steczkiewicz K."/>
            <person name="Drgas O."/>
            <person name="Orlowska M."/>
            <person name="Perlinska-Lenart U."/>
            <person name="Aleksandrzak-Piekarczyk T."/>
            <person name="Szatraj K."/>
            <person name="Zielenkiewicz U."/>
            <person name="Pilsyk S."/>
            <person name="Malc E."/>
            <person name="Mieczkowski P."/>
            <person name="Kruszewska J.S."/>
            <person name="Biernat P."/>
            <person name="Pawlowska J."/>
        </authorList>
    </citation>
    <scope>NUCLEOTIDE SEQUENCE</scope>
    <source>
        <strain evidence="9">WA0000067209</strain>
    </source>
</reference>
<gene>
    <name evidence="9" type="ORF">INT43_005952</name>
</gene>
<feature type="transmembrane region" description="Helical" evidence="8">
    <location>
        <begin position="301"/>
        <end position="323"/>
    </location>
</feature>
<keyword evidence="3 8" id="KW-0812">Transmembrane</keyword>
<evidence type="ECO:0000256" key="1">
    <source>
        <dbReference type="ARBA" id="ARBA00004478"/>
    </source>
</evidence>
<accession>A0A8H7U9Q1</accession>
<feature type="transmembrane region" description="Helical" evidence="8">
    <location>
        <begin position="378"/>
        <end position="397"/>
    </location>
</feature>